<name>A0A4R3IAZ2_9GAMM</name>
<comment type="subunit">
    <text evidence="1">Monomer.</text>
</comment>
<dbReference type="AlphaFoldDB" id="A0A4R3IAZ2"/>
<feature type="binding site" evidence="1">
    <location>
        <position position="159"/>
    </location>
    <ligand>
        <name>S-adenosyl-L-methionine</name>
        <dbReference type="ChEBI" id="CHEBI:59789"/>
    </ligand>
</feature>
<comment type="caution">
    <text evidence="2">The sequence shown here is derived from an EMBL/GenBank/DDBJ whole genome shotgun (WGS) entry which is preliminary data.</text>
</comment>
<dbReference type="PANTHER" id="PTHR37426:SF1">
    <property type="entry name" value="RIBOSOMAL RNA LARGE SUBUNIT METHYLTRANSFERASE J"/>
    <property type="match status" value="1"/>
</dbReference>
<dbReference type="Gene3D" id="3.40.50.150">
    <property type="entry name" value="Vaccinia Virus protein VP39"/>
    <property type="match status" value="1"/>
</dbReference>
<dbReference type="GO" id="GO:0005829">
    <property type="term" value="C:cytosol"/>
    <property type="evidence" value="ECO:0007669"/>
    <property type="project" value="TreeGrafter"/>
</dbReference>
<evidence type="ECO:0000256" key="1">
    <source>
        <dbReference type="HAMAP-Rule" id="MF_00934"/>
    </source>
</evidence>
<gene>
    <name evidence="1" type="primary">rlmJ</name>
    <name evidence="2" type="ORF">BCF53_10193</name>
</gene>
<dbReference type="OrthoDB" id="9791274at2"/>
<keyword evidence="1" id="KW-0949">S-adenosyl-L-methionine</keyword>
<keyword evidence="1 2" id="KW-0489">Methyltransferase</keyword>
<dbReference type="Proteomes" id="UP000295793">
    <property type="component" value="Unassembled WGS sequence"/>
</dbReference>
<feature type="binding site" evidence="1">
    <location>
        <begin position="138"/>
        <end position="139"/>
    </location>
    <ligand>
        <name>S-adenosyl-L-methionine</name>
        <dbReference type="ChEBI" id="CHEBI:59789"/>
    </ligand>
</feature>
<comment type="function">
    <text evidence="1">Specifically methylates the adenine in position 2030 of 23S rRNA.</text>
</comment>
<dbReference type="PANTHER" id="PTHR37426">
    <property type="entry name" value="RIBOSOMAL RNA LARGE SUBUNIT METHYLTRANSFERASE J"/>
    <property type="match status" value="1"/>
</dbReference>
<dbReference type="GO" id="GO:0003723">
    <property type="term" value="F:RNA binding"/>
    <property type="evidence" value="ECO:0007669"/>
    <property type="project" value="UniProtKB-UniRule"/>
</dbReference>
<feature type="binding site" evidence="1">
    <location>
        <position position="95"/>
    </location>
    <ligand>
        <name>S-adenosyl-L-methionine</name>
        <dbReference type="ChEBI" id="CHEBI:59789"/>
    </ligand>
</feature>
<dbReference type="EC" id="2.1.1.266" evidence="1"/>
<keyword evidence="3" id="KW-1185">Reference proteome</keyword>
<dbReference type="EMBL" id="SLZR01000001">
    <property type="protein sequence ID" value="TCS43750.1"/>
    <property type="molecule type" value="Genomic_DNA"/>
</dbReference>
<feature type="site" description="Interaction with substrate rRNA" evidence="1">
    <location>
        <position position="4"/>
    </location>
</feature>
<feature type="binding site" evidence="1">
    <location>
        <position position="42"/>
    </location>
    <ligand>
        <name>S-adenosyl-L-methionine</name>
        <dbReference type="ChEBI" id="CHEBI:59789"/>
    </ligand>
</feature>
<keyword evidence="1" id="KW-0694">RNA-binding</keyword>
<evidence type="ECO:0000313" key="3">
    <source>
        <dbReference type="Proteomes" id="UP000295793"/>
    </source>
</evidence>
<dbReference type="Pfam" id="PF04378">
    <property type="entry name" value="RsmJ"/>
    <property type="match status" value="1"/>
</dbReference>
<feature type="binding site" evidence="1">
    <location>
        <position position="113"/>
    </location>
    <ligand>
        <name>S-adenosyl-L-methionine</name>
        <dbReference type="ChEBI" id="CHEBI:59789"/>
    </ligand>
</feature>
<dbReference type="SUPFAM" id="SSF53335">
    <property type="entry name" value="S-adenosyl-L-methionine-dependent methyltransferases"/>
    <property type="match status" value="1"/>
</dbReference>
<evidence type="ECO:0000313" key="2">
    <source>
        <dbReference type="EMBL" id="TCS43750.1"/>
    </source>
</evidence>
<accession>A0A4R3IAZ2</accession>
<dbReference type="HAMAP" id="MF_00934">
    <property type="entry name" value="23SrRNA_methyltr_J"/>
    <property type="match status" value="1"/>
</dbReference>
<dbReference type="RefSeq" id="WP_132698762.1">
    <property type="nucleotide sequence ID" value="NZ_SLZR01000001.1"/>
</dbReference>
<feature type="binding site" evidence="1">
    <location>
        <position position="19"/>
    </location>
    <ligand>
        <name>S-adenosyl-L-methionine</name>
        <dbReference type="ChEBI" id="CHEBI:59789"/>
    </ligand>
</feature>
<comment type="catalytic activity">
    <reaction evidence="1">
        <text>adenosine(2030) in 23S rRNA + S-adenosyl-L-methionine = N(6)-methyladenosine(2030) in 23S rRNA + S-adenosyl-L-homocysteine + H(+)</text>
        <dbReference type="Rhea" id="RHEA:43736"/>
        <dbReference type="Rhea" id="RHEA-COMP:10668"/>
        <dbReference type="Rhea" id="RHEA-COMP:10669"/>
        <dbReference type="ChEBI" id="CHEBI:15378"/>
        <dbReference type="ChEBI" id="CHEBI:57856"/>
        <dbReference type="ChEBI" id="CHEBI:59789"/>
        <dbReference type="ChEBI" id="CHEBI:74411"/>
        <dbReference type="ChEBI" id="CHEBI:74449"/>
        <dbReference type="EC" id="2.1.1.266"/>
    </reaction>
</comment>
<proteinExistence type="inferred from homology"/>
<dbReference type="InterPro" id="IPR029063">
    <property type="entry name" value="SAM-dependent_MTases_sf"/>
</dbReference>
<protein>
    <recommendedName>
        <fullName evidence="1">Ribosomal RNA large subunit methyltransferase J</fullName>
        <ecNumber evidence="1">2.1.1.266</ecNumber>
    </recommendedName>
    <alternativeName>
        <fullName evidence="1">23S rRNA (adenine(2030)-N6)-methyltransferase</fullName>
    </alternativeName>
    <alternativeName>
        <fullName evidence="1">23S rRNA m6A2030 methyltransferase</fullName>
    </alternativeName>
</protein>
<comment type="similarity">
    <text evidence="1">Belongs to the RlmJ family.</text>
</comment>
<organism evidence="2 3">
    <name type="scientific">Reinekea marinisedimentorum</name>
    <dbReference type="NCBI Taxonomy" id="230495"/>
    <lineage>
        <taxon>Bacteria</taxon>
        <taxon>Pseudomonadati</taxon>
        <taxon>Pseudomonadota</taxon>
        <taxon>Gammaproteobacteria</taxon>
        <taxon>Oceanospirillales</taxon>
        <taxon>Saccharospirillaceae</taxon>
        <taxon>Reinekea</taxon>
    </lineage>
</organism>
<dbReference type="GO" id="GO:0070475">
    <property type="term" value="P:rRNA base methylation"/>
    <property type="evidence" value="ECO:0007669"/>
    <property type="project" value="UniProtKB-UniRule"/>
</dbReference>
<keyword evidence="1 2" id="KW-0808">Transferase</keyword>
<keyword evidence="1" id="KW-0698">rRNA processing</keyword>
<dbReference type="InterPro" id="IPR007473">
    <property type="entry name" value="RlmJ"/>
</dbReference>
<reference evidence="2 3" key="1">
    <citation type="submission" date="2019-03" db="EMBL/GenBank/DDBJ databases">
        <title>Genomic Encyclopedia of Archaeal and Bacterial Type Strains, Phase II (KMG-II): from individual species to whole genera.</title>
        <authorList>
            <person name="Goeker M."/>
        </authorList>
    </citation>
    <scope>NUCLEOTIDE SEQUENCE [LARGE SCALE GENOMIC DNA]</scope>
    <source>
        <strain evidence="2 3">DSM 15388</strain>
    </source>
</reference>
<sequence length="274" mass="31486">MLSYQHHYHAGNHADVLKHWVLLESLRHLQKKPAPFDYIDTHAGAGMYQLKAAEAQKTGEYEQGMGRVIHSSLAELQPLLDLIRPQVDRGRYPGSPAIVNSLLRDGDHAHLFELHPQTHRELEQSCARKRQTYVRKEDGFIGLKALLPVKSHRALVLIDPSYELKEDYQKVFQVTEAAWQKMHQATILIWYPVVDRARINRFEKQFVASRLKNVHLFEMSVADDQAAGMTGSGIVAVNPPWTLAERFNSLMPELSRQLSSDGQERFRHRQLRAE</sequence>
<feature type="active site" description="Proton acceptor" evidence="1">
    <location>
        <position position="159"/>
    </location>
</feature>
<dbReference type="GO" id="GO:0036307">
    <property type="term" value="F:23S rRNA (adenine(2030)-N(6))-methyltransferase activity"/>
    <property type="evidence" value="ECO:0007669"/>
    <property type="project" value="UniProtKB-UniRule"/>
</dbReference>